<organism evidence="5 6">
    <name type="scientific">Bifidobacterium pullorum subsp. saeculare DSM 6531 = LMG 14934</name>
    <dbReference type="NCBI Taxonomy" id="1437611"/>
    <lineage>
        <taxon>Bacteria</taxon>
        <taxon>Bacillati</taxon>
        <taxon>Actinomycetota</taxon>
        <taxon>Actinomycetes</taxon>
        <taxon>Bifidobacteriales</taxon>
        <taxon>Bifidobacteriaceae</taxon>
        <taxon>Bifidobacterium</taxon>
    </lineage>
</organism>
<evidence type="ECO:0000256" key="1">
    <source>
        <dbReference type="ARBA" id="ARBA00023015"/>
    </source>
</evidence>
<dbReference type="InterPro" id="IPR010982">
    <property type="entry name" value="Lambda_DNA-bd_dom_sf"/>
</dbReference>
<name>A0A087CQZ9_9BIFI</name>
<dbReference type="EMBL" id="JGZM01000008">
    <property type="protein sequence ID" value="KFI85699.1"/>
    <property type="molecule type" value="Genomic_DNA"/>
</dbReference>
<dbReference type="AlphaFoldDB" id="A0A087CQZ9"/>
<evidence type="ECO:0000313" key="6">
    <source>
        <dbReference type="Proteomes" id="UP000029040"/>
    </source>
</evidence>
<keyword evidence="1" id="KW-0805">Transcription regulation</keyword>
<dbReference type="Gene3D" id="3.40.50.2300">
    <property type="match status" value="2"/>
</dbReference>
<dbReference type="InterPro" id="IPR025997">
    <property type="entry name" value="SBP_2_dom"/>
</dbReference>
<evidence type="ECO:0000256" key="3">
    <source>
        <dbReference type="ARBA" id="ARBA00023163"/>
    </source>
</evidence>
<accession>A0A087CQZ9</accession>
<gene>
    <name evidence="5" type="ORF">BSAE_1566</name>
</gene>
<reference evidence="5 6" key="1">
    <citation type="submission" date="2014-03" db="EMBL/GenBank/DDBJ databases">
        <title>Genomics of Bifidobacteria.</title>
        <authorList>
            <person name="Ventura M."/>
            <person name="Milani C."/>
            <person name="Lugli G.A."/>
        </authorList>
    </citation>
    <scope>NUCLEOTIDE SEQUENCE [LARGE SCALE GENOMIC DNA]</scope>
    <source>
        <strain evidence="5 6">LMG 14934</strain>
    </source>
</reference>
<dbReference type="InterPro" id="IPR028082">
    <property type="entry name" value="Peripla_BP_I"/>
</dbReference>
<evidence type="ECO:0000313" key="5">
    <source>
        <dbReference type="EMBL" id="KFI85699.1"/>
    </source>
</evidence>
<dbReference type="GO" id="GO:0000976">
    <property type="term" value="F:transcription cis-regulatory region binding"/>
    <property type="evidence" value="ECO:0007669"/>
    <property type="project" value="TreeGrafter"/>
</dbReference>
<dbReference type="SMART" id="SM00354">
    <property type="entry name" value="HTH_LACI"/>
    <property type="match status" value="1"/>
</dbReference>
<dbReference type="InterPro" id="IPR000843">
    <property type="entry name" value="HTH_LacI"/>
</dbReference>
<dbReference type="PANTHER" id="PTHR30146:SF145">
    <property type="entry name" value="RIBOSE OPERON REPRESSOR"/>
    <property type="match status" value="1"/>
</dbReference>
<keyword evidence="2" id="KW-0238">DNA-binding</keyword>
<dbReference type="Proteomes" id="UP000029040">
    <property type="component" value="Unassembled WGS sequence"/>
</dbReference>
<proteinExistence type="predicted"/>
<evidence type="ECO:0000256" key="2">
    <source>
        <dbReference type="ARBA" id="ARBA00023125"/>
    </source>
</evidence>
<sequence>MGVMSRTKTNRQPSMGDVAAAVGVSKTTISRYLHGNFGYMSDETKARIAQVIDELGYRPNRMAQGLKATVSHMIGVTIADIGNPFSSLLLKGIQQVCRERDVQLLVSDSNNQGALERANIESLLDAQVDGLIVNTVGGNDDWLSSYCLEETHKPVVLLDRIIRPTVCDGVQTANVQAVSEMMAHLESQGFDAVVFVTRPTEGVSTRTARREAVESFLGAGRFHGEISVYETVDGLREMMAALLARYRGDRVCLFANNEETMRDLLGTLPQPLPEGIGLCAFAEELWARYCGFGITCLDQRPIEMGRVAAETLMARVYDGSDSPYAVVDVPARLCIFDSTR</sequence>
<dbReference type="SUPFAM" id="SSF53822">
    <property type="entry name" value="Periplasmic binding protein-like I"/>
    <property type="match status" value="1"/>
</dbReference>
<feature type="domain" description="HTH lacI-type" evidence="4">
    <location>
        <begin position="13"/>
        <end position="68"/>
    </location>
</feature>
<keyword evidence="3" id="KW-0804">Transcription</keyword>
<dbReference type="PANTHER" id="PTHR30146">
    <property type="entry name" value="LACI-RELATED TRANSCRIPTIONAL REPRESSOR"/>
    <property type="match status" value="1"/>
</dbReference>
<dbReference type="Gene3D" id="1.10.260.40">
    <property type="entry name" value="lambda repressor-like DNA-binding domains"/>
    <property type="match status" value="1"/>
</dbReference>
<protein>
    <submittedName>
        <fullName evidence="5">LacI family KDG operon repressor</fullName>
    </submittedName>
</protein>
<dbReference type="Pfam" id="PF00356">
    <property type="entry name" value="LacI"/>
    <property type="match status" value="1"/>
</dbReference>
<dbReference type="PROSITE" id="PS50932">
    <property type="entry name" value="HTH_LACI_2"/>
    <property type="match status" value="1"/>
</dbReference>
<dbReference type="GO" id="GO:0003700">
    <property type="term" value="F:DNA-binding transcription factor activity"/>
    <property type="evidence" value="ECO:0007669"/>
    <property type="project" value="TreeGrafter"/>
</dbReference>
<dbReference type="PROSITE" id="PS00356">
    <property type="entry name" value="HTH_LACI_1"/>
    <property type="match status" value="1"/>
</dbReference>
<dbReference type="CDD" id="cd06283">
    <property type="entry name" value="PBP1_RegR_EndR_KdgR-like"/>
    <property type="match status" value="1"/>
</dbReference>
<evidence type="ECO:0000259" key="4">
    <source>
        <dbReference type="PROSITE" id="PS50932"/>
    </source>
</evidence>
<dbReference type="CDD" id="cd01392">
    <property type="entry name" value="HTH_LacI"/>
    <property type="match status" value="1"/>
</dbReference>
<comment type="caution">
    <text evidence="5">The sequence shown here is derived from an EMBL/GenBank/DDBJ whole genome shotgun (WGS) entry which is preliminary data.</text>
</comment>
<dbReference type="Pfam" id="PF13407">
    <property type="entry name" value="Peripla_BP_4"/>
    <property type="match status" value="1"/>
</dbReference>
<dbReference type="SUPFAM" id="SSF47413">
    <property type="entry name" value="lambda repressor-like DNA-binding domains"/>
    <property type="match status" value="1"/>
</dbReference>